<proteinExistence type="predicted"/>
<feature type="region of interest" description="Disordered" evidence="1">
    <location>
        <begin position="85"/>
        <end position="106"/>
    </location>
</feature>
<name>A0ABX3Y3X7_STRPT</name>
<protein>
    <submittedName>
        <fullName evidence="2">Uncharacterized protein</fullName>
    </submittedName>
</protein>
<organism evidence="2 3">
    <name type="scientific">Streptomyces platensis</name>
    <dbReference type="NCBI Taxonomy" id="58346"/>
    <lineage>
        <taxon>Bacteria</taxon>
        <taxon>Bacillati</taxon>
        <taxon>Actinomycetota</taxon>
        <taxon>Actinomycetes</taxon>
        <taxon>Kitasatosporales</taxon>
        <taxon>Streptomycetaceae</taxon>
        <taxon>Streptomyces</taxon>
    </lineage>
</organism>
<dbReference type="Proteomes" id="UP000194225">
    <property type="component" value="Unassembled WGS sequence"/>
</dbReference>
<sequence length="106" mass="11551">MMFPEGPKIPALTEAESQVVDAYLAVLKRLSGVNPTQTTGTYTALRAAQALVTESRALRDALSLMFERQEKEIHVRTMETALRSLDGDRFQPRLGPSSGEASADGE</sequence>
<keyword evidence="3" id="KW-1185">Reference proteome</keyword>
<comment type="caution">
    <text evidence="2">The sequence shown here is derived from an EMBL/GenBank/DDBJ whole genome shotgun (WGS) entry which is preliminary data.</text>
</comment>
<evidence type="ECO:0000313" key="2">
    <source>
        <dbReference type="EMBL" id="OSY47458.1"/>
    </source>
</evidence>
<dbReference type="EMBL" id="MIGA01000004">
    <property type="protein sequence ID" value="OSY47458.1"/>
    <property type="molecule type" value="Genomic_DNA"/>
</dbReference>
<evidence type="ECO:0000256" key="1">
    <source>
        <dbReference type="SAM" id="MobiDB-lite"/>
    </source>
</evidence>
<reference evidence="2 3" key="1">
    <citation type="submission" date="2016-09" db="EMBL/GenBank/DDBJ databases">
        <title>Streptomyces platensis DSM40041, a candidate organism with high potential of specific P450 cytochromes.</title>
        <authorList>
            <person name="Grumaz C."/>
            <person name="Vainshtein Y."/>
            <person name="Kirstahler P."/>
            <person name="Sohn K."/>
        </authorList>
    </citation>
    <scope>NUCLEOTIDE SEQUENCE [LARGE SCALE GENOMIC DNA]</scope>
    <source>
        <strain evidence="2 3">DSM 40041</strain>
    </source>
</reference>
<evidence type="ECO:0000313" key="3">
    <source>
        <dbReference type="Proteomes" id="UP000194225"/>
    </source>
</evidence>
<gene>
    <name evidence="2" type="ORF">BG653_01176</name>
</gene>
<accession>A0ABX3Y3X7</accession>